<accession>A0AAV6GJC7</accession>
<dbReference type="Gene3D" id="3.30.40.10">
    <property type="entry name" value="Zinc/RING finger domain, C3HC4 (zinc finger)"/>
    <property type="match status" value="1"/>
</dbReference>
<dbReference type="GO" id="GO:0006886">
    <property type="term" value="P:intracellular protein transport"/>
    <property type="evidence" value="ECO:0007669"/>
    <property type="project" value="InterPro"/>
</dbReference>
<evidence type="ECO:0000313" key="3">
    <source>
        <dbReference type="Proteomes" id="UP000823561"/>
    </source>
</evidence>
<dbReference type="Proteomes" id="UP000823561">
    <property type="component" value="Chromosome 11"/>
</dbReference>
<dbReference type="GO" id="GO:0031267">
    <property type="term" value="F:small GTPase binding"/>
    <property type="evidence" value="ECO:0007669"/>
    <property type="project" value="InterPro"/>
</dbReference>
<organism evidence="2 3">
    <name type="scientific">Alosa alosa</name>
    <name type="common">allis shad</name>
    <dbReference type="NCBI Taxonomy" id="278164"/>
    <lineage>
        <taxon>Eukaryota</taxon>
        <taxon>Metazoa</taxon>
        <taxon>Chordata</taxon>
        <taxon>Craniata</taxon>
        <taxon>Vertebrata</taxon>
        <taxon>Euteleostomi</taxon>
        <taxon>Actinopterygii</taxon>
        <taxon>Neopterygii</taxon>
        <taxon>Teleostei</taxon>
        <taxon>Clupei</taxon>
        <taxon>Clupeiformes</taxon>
        <taxon>Clupeoidei</taxon>
        <taxon>Clupeidae</taxon>
        <taxon>Alosa</taxon>
    </lineage>
</organism>
<reference evidence="2" key="1">
    <citation type="submission" date="2020-10" db="EMBL/GenBank/DDBJ databases">
        <title>Chromosome-scale genome assembly of the Allis shad, Alosa alosa.</title>
        <authorList>
            <person name="Margot Z."/>
            <person name="Christophe K."/>
            <person name="Cabau C."/>
            <person name="Louis A."/>
            <person name="Berthelot C."/>
            <person name="Parey E."/>
            <person name="Roest Crollius H."/>
            <person name="Montfort J."/>
            <person name="Robinson-Rechavi M."/>
            <person name="Bucao C."/>
            <person name="Bouchez O."/>
            <person name="Gislard M."/>
            <person name="Lluch J."/>
            <person name="Milhes M."/>
            <person name="Lampietro C."/>
            <person name="Lopez Roques C."/>
            <person name="Donnadieu C."/>
            <person name="Braasch I."/>
            <person name="Desvignes T."/>
            <person name="Postlethwait J."/>
            <person name="Bobe J."/>
            <person name="Guiguen Y."/>
        </authorList>
    </citation>
    <scope>NUCLEOTIDE SEQUENCE</scope>
    <source>
        <strain evidence="2">M-15738</strain>
        <tissue evidence="2">Blood</tissue>
    </source>
</reference>
<comment type="caution">
    <text evidence="2">The sequence shown here is derived from an EMBL/GenBank/DDBJ whole genome shotgun (WGS) entry which is preliminary data.</text>
</comment>
<sequence length="93" mass="10838">MWVGTEEVPMALTAEREFDLSFLSREEAQSVLKVLERDRHLRMIEVERVGRMFPVRDVGLGMKSASPKRAQAVWSTSLSPHCRPLLWRQTHYL</sequence>
<protein>
    <recommendedName>
        <fullName evidence="1">RabBD domain-containing protein</fullName>
    </recommendedName>
</protein>
<feature type="domain" description="RabBD" evidence="1">
    <location>
        <begin position="17"/>
        <end position="78"/>
    </location>
</feature>
<evidence type="ECO:0000259" key="1">
    <source>
        <dbReference type="PROSITE" id="PS50916"/>
    </source>
</evidence>
<keyword evidence="3" id="KW-1185">Reference proteome</keyword>
<dbReference type="InterPro" id="IPR010911">
    <property type="entry name" value="Rab_BD"/>
</dbReference>
<evidence type="ECO:0000313" key="2">
    <source>
        <dbReference type="EMBL" id="KAG5273576.1"/>
    </source>
</evidence>
<dbReference type="InterPro" id="IPR013083">
    <property type="entry name" value="Znf_RING/FYVE/PHD"/>
</dbReference>
<gene>
    <name evidence="2" type="ORF">AALO_G00152880</name>
</gene>
<proteinExistence type="predicted"/>
<dbReference type="AlphaFoldDB" id="A0AAV6GJC7"/>
<dbReference type="EMBL" id="JADWDJ010000011">
    <property type="protein sequence ID" value="KAG5273576.1"/>
    <property type="molecule type" value="Genomic_DNA"/>
</dbReference>
<dbReference type="PROSITE" id="PS50916">
    <property type="entry name" value="RABBD"/>
    <property type="match status" value="1"/>
</dbReference>
<name>A0AAV6GJC7_9TELE</name>